<evidence type="ECO:0000256" key="3">
    <source>
        <dbReference type="ARBA" id="ARBA00023002"/>
    </source>
</evidence>
<evidence type="ECO:0000313" key="9">
    <source>
        <dbReference type="Proteomes" id="UP000268051"/>
    </source>
</evidence>
<keyword evidence="2 6" id="KW-0732">Signal</keyword>
<dbReference type="CDD" id="cd03023">
    <property type="entry name" value="DsbA_Com1_like"/>
    <property type="match status" value="1"/>
</dbReference>
<dbReference type="AlphaFoldDB" id="A0A3N2S3V0"/>
<dbReference type="GO" id="GO:0015036">
    <property type="term" value="F:disulfide oxidoreductase activity"/>
    <property type="evidence" value="ECO:0007669"/>
    <property type="project" value="UniProtKB-ARBA"/>
</dbReference>
<evidence type="ECO:0000256" key="6">
    <source>
        <dbReference type="SAM" id="SignalP"/>
    </source>
</evidence>
<dbReference type="Proteomes" id="UP000268051">
    <property type="component" value="Unassembled WGS sequence"/>
</dbReference>
<dbReference type="PANTHER" id="PTHR13887:SF14">
    <property type="entry name" value="DISULFIDE BOND FORMATION PROTEIN D"/>
    <property type="match status" value="1"/>
</dbReference>
<sequence>MKYTLLFTLLMTASLQALAAPALTPAQEARVQELVQETLLKHPEILAAAADKLDQQNAQANQQQLKKVIAQYNDFLFHDPNSPRIGAANPRLTLVVFTDYNCPYCKKFDPYLEKIVAKYPDVAVVFKFLPYRSESSVTSARDALTVWRAHPEQFIKFNDVLMAKKGYHDDASIAQAKKKAGVVVDTPDDESLVTVKKSLAVAQELGIQGTPATLIGDEMLSGWVPYEDFDAMVSEALKKQ</sequence>
<evidence type="ECO:0000256" key="5">
    <source>
        <dbReference type="ARBA" id="ARBA00023284"/>
    </source>
</evidence>
<dbReference type="InterPro" id="IPR017937">
    <property type="entry name" value="Thioredoxin_CS"/>
</dbReference>
<dbReference type="RefSeq" id="WP_123651203.1">
    <property type="nucleotide sequence ID" value="NZ_RHFN01000009.1"/>
</dbReference>
<name>A0A3N2S3V0_9ENTR</name>
<dbReference type="SUPFAM" id="SSF52833">
    <property type="entry name" value="Thioredoxin-like"/>
    <property type="match status" value="1"/>
</dbReference>
<dbReference type="Pfam" id="PF18312">
    <property type="entry name" value="ScsC_N"/>
    <property type="match status" value="1"/>
</dbReference>
<dbReference type="EMBL" id="RHFN01000009">
    <property type="protein sequence ID" value="ROU14370.1"/>
    <property type="molecule type" value="Genomic_DNA"/>
</dbReference>
<evidence type="ECO:0000256" key="4">
    <source>
        <dbReference type="ARBA" id="ARBA00023157"/>
    </source>
</evidence>
<dbReference type="InterPro" id="IPR013766">
    <property type="entry name" value="Thioredoxin_domain"/>
</dbReference>
<comment type="similarity">
    <text evidence="1">Belongs to the thioredoxin family. DsbA subfamily.</text>
</comment>
<evidence type="ECO:0000313" key="8">
    <source>
        <dbReference type="EMBL" id="ROU14370.1"/>
    </source>
</evidence>
<dbReference type="Gene3D" id="3.40.30.10">
    <property type="entry name" value="Glutaredoxin"/>
    <property type="match status" value="1"/>
</dbReference>
<dbReference type="InterPro" id="IPR041205">
    <property type="entry name" value="ScsC_N"/>
</dbReference>
<dbReference type="Pfam" id="PF13462">
    <property type="entry name" value="Thioredoxin_4"/>
    <property type="match status" value="1"/>
</dbReference>
<dbReference type="InterPro" id="IPR012336">
    <property type="entry name" value="Thioredoxin-like_fold"/>
</dbReference>
<dbReference type="PROSITE" id="PS00194">
    <property type="entry name" value="THIOREDOXIN_1"/>
    <property type="match status" value="1"/>
</dbReference>
<feature type="domain" description="Thioredoxin" evidence="7">
    <location>
        <begin position="47"/>
        <end position="238"/>
    </location>
</feature>
<feature type="signal peptide" evidence="6">
    <location>
        <begin position="1"/>
        <end position="19"/>
    </location>
</feature>
<feature type="chain" id="PRO_5018085318" evidence="6">
    <location>
        <begin position="20"/>
        <end position="240"/>
    </location>
</feature>
<evidence type="ECO:0000256" key="1">
    <source>
        <dbReference type="ARBA" id="ARBA00005791"/>
    </source>
</evidence>
<dbReference type="OrthoDB" id="9780340at2"/>
<accession>A0A3N2S3V0</accession>
<keyword evidence="5" id="KW-0676">Redox-active center</keyword>
<dbReference type="PROSITE" id="PS51352">
    <property type="entry name" value="THIOREDOXIN_2"/>
    <property type="match status" value="1"/>
</dbReference>
<keyword evidence="3" id="KW-0560">Oxidoreductase</keyword>
<dbReference type="PANTHER" id="PTHR13887">
    <property type="entry name" value="GLUTATHIONE S-TRANSFERASE KAPPA"/>
    <property type="match status" value="1"/>
</dbReference>
<reference evidence="8 9" key="1">
    <citation type="submission" date="2018-10" db="EMBL/GenBank/DDBJ databases">
        <title>Horizontal transference of carbapenem resistance between Klebsiella pneumoniae and Kluyvera ascorbata during abdominal infection: a case report.</title>
        <authorList>
            <person name="Raro O.H.F."/>
            <person name="Lima-Morales D."/>
            <person name="Barth A.L."/>
            <person name="Paim T.G.S."/>
            <person name="Mott M.P."/>
            <person name="Riche C.V.W."/>
            <person name="Teixeira U.F."/>
            <person name="Waechter F."/>
            <person name="Dias C.A.G."/>
        </authorList>
    </citation>
    <scope>NUCLEOTIDE SEQUENCE [LARGE SCALE GENOMIC DNA]</scope>
    <source>
        <strain evidence="8 9">OT2</strain>
    </source>
</reference>
<evidence type="ECO:0000256" key="2">
    <source>
        <dbReference type="ARBA" id="ARBA00022729"/>
    </source>
</evidence>
<dbReference type="InterPro" id="IPR036249">
    <property type="entry name" value="Thioredoxin-like_sf"/>
</dbReference>
<protein>
    <submittedName>
        <fullName evidence="8">DsbA family protein</fullName>
    </submittedName>
</protein>
<organism evidence="8 9">
    <name type="scientific">Kluyvera ascorbata</name>
    <dbReference type="NCBI Taxonomy" id="51288"/>
    <lineage>
        <taxon>Bacteria</taxon>
        <taxon>Pseudomonadati</taxon>
        <taxon>Pseudomonadota</taxon>
        <taxon>Gammaproteobacteria</taxon>
        <taxon>Enterobacterales</taxon>
        <taxon>Enterobacteriaceae</taxon>
        <taxon>Kluyvera</taxon>
    </lineage>
</organism>
<comment type="caution">
    <text evidence="8">The sequence shown here is derived from an EMBL/GenBank/DDBJ whole genome shotgun (WGS) entry which is preliminary data.</text>
</comment>
<evidence type="ECO:0000259" key="7">
    <source>
        <dbReference type="PROSITE" id="PS51352"/>
    </source>
</evidence>
<proteinExistence type="inferred from homology"/>
<gene>
    <name evidence="8" type="ORF">EB837_10755</name>
</gene>
<keyword evidence="4" id="KW-1015">Disulfide bond</keyword>